<keyword evidence="2" id="KW-1185">Reference proteome</keyword>
<reference evidence="1" key="1">
    <citation type="submission" date="2022-11" db="EMBL/GenBank/DDBJ databases">
        <authorList>
            <person name="Petersen C."/>
        </authorList>
    </citation>
    <scope>NUCLEOTIDE SEQUENCE</scope>
    <source>
        <strain evidence="1">IBT 30069</strain>
    </source>
</reference>
<dbReference type="Proteomes" id="UP001149165">
    <property type="component" value="Unassembled WGS sequence"/>
</dbReference>
<dbReference type="EMBL" id="JAPQKH010000001">
    <property type="protein sequence ID" value="KAJ5115889.1"/>
    <property type="molecule type" value="Genomic_DNA"/>
</dbReference>
<protein>
    <submittedName>
        <fullName evidence="1">Uncharacterized protein</fullName>
    </submittedName>
</protein>
<evidence type="ECO:0000313" key="1">
    <source>
        <dbReference type="EMBL" id="KAJ5115889.1"/>
    </source>
</evidence>
<accession>A0A9W9GBM9</accession>
<name>A0A9W9GBM9_9EURO</name>
<sequence>MYENEDKSKIALVMTKWVDIGAGTSPDDRKWAIRSHAAPIVRGRTTALEFDDDDTSQSARVCFEGSTQLSLDDLVSRNLSYIEDQRYKHYAYKLGEESDKDLEKKSDEDEDEDERSETWIIRKNVPCEDTSLGVAEIILVSLYITFL</sequence>
<dbReference type="OrthoDB" id="3766406at2759"/>
<reference evidence="1" key="2">
    <citation type="journal article" date="2023" name="IMA Fungus">
        <title>Comparative genomic study of the Penicillium genus elucidates a diverse pangenome and 15 lateral gene transfer events.</title>
        <authorList>
            <person name="Petersen C."/>
            <person name="Sorensen T."/>
            <person name="Nielsen M.R."/>
            <person name="Sondergaard T.E."/>
            <person name="Sorensen J.L."/>
            <person name="Fitzpatrick D.A."/>
            <person name="Frisvad J.C."/>
            <person name="Nielsen K.L."/>
        </authorList>
    </citation>
    <scope>NUCLEOTIDE SEQUENCE</scope>
    <source>
        <strain evidence="1">IBT 30069</strain>
    </source>
</reference>
<evidence type="ECO:0000313" key="2">
    <source>
        <dbReference type="Proteomes" id="UP001149165"/>
    </source>
</evidence>
<gene>
    <name evidence="1" type="ORF">N7456_000237</name>
</gene>
<dbReference type="AlphaFoldDB" id="A0A9W9GBM9"/>
<organism evidence="1 2">
    <name type="scientific">Penicillium angulare</name>
    <dbReference type="NCBI Taxonomy" id="116970"/>
    <lineage>
        <taxon>Eukaryota</taxon>
        <taxon>Fungi</taxon>
        <taxon>Dikarya</taxon>
        <taxon>Ascomycota</taxon>
        <taxon>Pezizomycotina</taxon>
        <taxon>Eurotiomycetes</taxon>
        <taxon>Eurotiomycetidae</taxon>
        <taxon>Eurotiales</taxon>
        <taxon>Aspergillaceae</taxon>
        <taxon>Penicillium</taxon>
    </lineage>
</organism>
<comment type="caution">
    <text evidence="1">The sequence shown here is derived from an EMBL/GenBank/DDBJ whole genome shotgun (WGS) entry which is preliminary data.</text>
</comment>
<proteinExistence type="predicted"/>